<proteinExistence type="predicted"/>
<dbReference type="KEGG" id="rdp:RD2015_3800"/>
<dbReference type="Proteomes" id="UP000060699">
    <property type="component" value="Chromosome"/>
</dbReference>
<evidence type="ECO:0000313" key="1">
    <source>
        <dbReference type="EMBL" id="ALV08251.1"/>
    </source>
</evidence>
<accession>A0A0U3N7U8</accession>
<dbReference type="AlphaFoldDB" id="A0A0U3N7U8"/>
<dbReference type="EMBL" id="CP013729">
    <property type="protein sequence ID" value="ALV08251.1"/>
    <property type="molecule type" value="Genomic_DNA"/>
</dbReference>
<evidence type="ECO:0000313" key="2">
    <source>
        <dbReference type="Proteomes" id="UP000060699"/>
    </source>
</evidence>
<gene>
    <name evidence="1" type="ORF">RD2015_3800</name>
</gene>
<reference evidence="1 2" key="1">
    <citation type="submission" date="2015-12" db="EMBL/GenBank/DDBJ databases">
        <title>Complete genome of Roseateles depolymerans KCTC 42856.</title>
        <authorList>
            <person name="Kim K.M."/>
        </authorList>
    </citation>
    <scope>NUCLEOTIDE SEQUENCE [LARGE SCALE GENOMIC DNA]</scope>
    <source>
        <strain evidence="1 2">KCTC 42856</strain>
    </source>
</reference>
<protein>
    <submittedName>
        <fullName evidence="1">Uncharacterized protein</fullName>
    </submittedName>
</protein>
<dbReference type="RefSeq" id="WP_058936243.1">
    <property type="nucleotide sequence ID" value="NZ_CP013729.1"/>
</dbReference>
<organism evidence="1 2">
    <name type="scientific">Roseateles depolymerans</name>
    <dbReference type="NCBI Taxonomy" id="76731"/>
    <lineage>
        <taxon>Bacteria</taxon>
        <taxon>Pseudomonadati</taxon>
        <taxon>Pseudomonadota</taxon>
        <taxon>Betaproteobacteria</taxon>
        <taxon>Burkholderiales</taxon>
        <taxon>Sphaerotilaceae</taxon>
        <taxon>Roseateles</taxon>
    </lineage>
</organism>
<dbReference type="OrthoDB" id="9989582at2"/>
<keyword evidence="2" id="KW-1185">Reference proteome</keyword>
<name>A0A0U3N7U8_9BURK</name>
<sequence>MSVQLSSSAQASVLEDLAWSSSDICRFILSLHKARYNDSEWCLPGGKVNQPPMKADSYLMGFNRFTGVEHPAHEPWIYCKFTVRTSIPALLVFSLHRSLY</sequence>